<evidence type="ECO:0000256" key="2">
    <source>
        <dbReference type="ARBA" id="ARBA00022737"/>
    </source>
</evidence>
<dbReference type="PROSITE" id="PS50234">
    <property type="entry name" value="VWFA"/>
    <property type="match status" value="1"/>
</dbReference>
<dbReference type="CDD" id="cd04047">
    <property type="entry name" value="C2B_Copine"/>
    <property type="match status" value="1"/>
</dbReference>
<dbReference type="OrthoDB" id="5855668at2759"/>
<evidence type="ECO:0000313" key="6">
    <source>
        <dbReference type="Proteomes" id="UP000198406"/>
    </source>
</evidence>
<dbReference type="AlphaFoldDB" id="A0A1Z5JMM7"/>
<dbReference type="InterPro" id="IPR000008">
    <property type="entry name" value="C2_dom"/>
</dbReference>
<dbReference type="SMART" id="SM00239">
    <property type="entry name" value="C2"/>
    <property type="match status" value="2"/>
</dbReference>
<feature type="domain" description="C2" evidence="3">
    <location>
        <begin position="113"/>
        <end position="239"/>
    </location>
</feature>
<keyword evidence="2" id="KW-0677">Repeat</keyword>
<evidence type="ECO:0000259" key="3">
    <source>
        <dbReference type="PROSITE" id="PS50004"/>
    </source>
</evidence>
<dbReference type="GO" id="GO:0005544">
    <property type="term" value="F:calcium-dependent phospholipid binding"/>
    <property type="evidence" value="ECO:0007669"/>
    <property type="project" value="InterPro"/>
</dbReference>
<comment type="similarity">
    <text evidence="1">Belongs to the copine family.</text>
</comment>
<evidence type="ECO:0000259" key="4">
    <source>
        <dbReference type="PROSITE" id="PS50234"/>
    </source>
</evidence>
<gene>
    <name evidence="5" type="ORF">FisN_1Hh692</name>
</gene>
<accession>A0A1Z5JMM7</accession>
<organism evidence="5 6">
    <name type="scientific">Fistulifera solaris</name>
    <name type="common">Oleaginous diatom</name>
    <dbReference type="NCBI Taxonomy" id="1519565"/>
    <lineage>
        <taxon>Eukaryota</taxon>
        <taxon>Sar</taxon>
        <taxon>Stramenopiles</taxon>
        <taxon>Ochrophyta</taxon>
        <taxon>Bacillariophyta</taxon>
        <taxon>Bacillariophyceae</taxon>
        <taxon>Bacillariophycidae</taxon>
        <taxon>Naviculales</taxon>
        <taxon>Naviculaceae</taxon>
        <taxon>Fistulifera</taxon>
    </lineage>
</organism>
<dbReference type="SUPFAM" id="SSF49562">
    <property type="entry name" value="C2 domain (Calcium/lipid-binding domain, CaLB)"/>
    <property type="match status" value="2"/>
</dbReference>
<dbReference type="Proteomes" id="UP000198406">
    <property type="component" value="Unassembled WGS sequence"/>
</dbReference>
<dbReference type="Gene3D" id="2.60.40.150">
    <property type="entry name" value="C2 domain"/>
    <property type="match status" value="2"/>
</dbReference>
<dbReference type="Gene3D" id="3.40.50.410">
    <property type="entry name" value="von Willebrand factor, type A domain"/>
    <property type="match status" value="1"/>
</dbReference>
<dbReference type="Pfam" id="PF07002">
    <property type="entry name" value="Copine"/>
    <property type="match status" value="1"/>
</dbReference>
<reference evidence="5 6" key="1">
    <citation type="journal article" date="2015" name="Plant Cell">
        <title>Oil accumulation by the oleaginous diatom Fistulifera solaris as revealed by the genome and transcriptome.</title>
        <authorList>
            <person name="Tanaka T."/>
            <person name="Maeda Y."/>
            <person name="Veluchamy A."/>
            <person name="Tanaka M."/>
            <person name="Abida H."/>
            <person name="Marechal E."/>
            <person name="Bowler C."/>
            <person name="Muto M."/>
            <person name="Sunaga Y."/>
            <person name="Tanaka M."/>
            <person name="Yoshino T."/>
            <person name="Taniguchi T."/>
            <person name="Fukuda Y."/>
            <person name="Nemoto M."/>
            <person name="Matsumoto M."/>
            <person name="Wong P.S."/>
            <person name="Aburatani S."/>
            <person name="Fujibuchi W."/>
        </authorList>
    </citation>
    <scope>NUCLEOTIDE SEQUENCE [LARGE SCALE GENOMIC DNA]</scope>
    <source>
        <strain evidence="5 6">JPCC DA0580</strain>
    </source>
</reference>
<dbReference type="PANTHER" id="PTHR10857:SF106">
    <property type="entry name" value="C2 DOMAIN-CONTAINING PROTEIN"/>
    <property type="match status" value="1"/>
</dbReference>
<name>A0A1Z5JMM7_FISSO</name>
<dbReference type="Pfam" id="PF00168">
    <property type="entry name" value="C2"/>
    <property type="match status" value="2"/>
</dbReference>
<evidence type="ECO:0000313" key="5">
    <source>
        <dbReference type="EMBL" id="GAX15255.1"/>
    </source>
</evidence>
<dbReference type="InterPro" id="IPR010734">
    <property type="entry name" value="Copine_C"/>
</dbReference>
<dbReference type="InParanoid" id="A0A1Z5JMM7"/>
<dbReference type="EMBL" id="BDSP01000089">
    <property type="protein sequence ID" value="GAX15255.1"/>
    <property type="molecule type" value="Genomic_DNA"/>
</dbReference>
<dbReference type="SUPFAM" id="SSF53300">
    <property type="entry name" value="vWA-like"/>
    <property type="match status" value="1"/>
</dbReference>
<dbReference type="SMART" id="SM00327">
    <property type="entry name" value="VWA"/>
    <property type="match status" value="1"/>
</dbReference>
<protein>
    <recommendedName>
        <fullName evidence="7">C2 domain-containing protein</fullName>
    </recommendedName>
</protein>
<sequence length="581" mass="61706">MKLEISVHALKLKNVAGAFKGTSDPFAILTQVATTPGTQPKVLGKTEVIKNNLNPHWVKVFYIDYELGTPIKVAVNIFDEVTKGDNKGMGSAVFDIGECLGARGNVKAKKLRKGGTVFLSARKAQGSGLMRLQLKGTNLKNVEGMFSKSDPFFELSKKVSNAGGLTWDNVHRSPVVKNNLNPAWETAIIELSTLCDGDFDMPIQVSVFDHESSGKHKAMGKFETTVNGFVLAAKNGSAFDLLQKGKAVGSISVVKAEVSGVAGVEDVAEQMKNTSIAAAPVAAVSSTGVSSGSPNFVDYTAGGCTINVIVAIDFTGSNGDPRQPGTLHYRSSERNDYEKAIAAVVSVLAKYDSDQSFPVYGFGAKYAGAVRHCFQCGPQEEVKGVSGVLDAYHKVFASGLVMSGPTVFTEVIETAAAKAQSSLDMAQQRGSQTYTVLLILTDGAVSDPHATAQCLDQASDSPLSVVIVGVGNADFSSMQFLDDAAGPGKRDIAQFVEFNKHKHNSASLTSETLREVPTQLTKYFQSHGIAPLPPLQRTDSILQIDDDDDEEEIDLTLDIGEDEIVVSGGGSSFVDGFNASR</sequence>
<feature type="domain" description="C2" evidence="3">
    <location>
        <begin position="1"/>
        <end position="109"/>
    </location>
</feature>
<evidence type="ECO:0008006" key="7">
    <source>
        <dbReference type="Google" id="ProtNLM"/>
    </source>
</evidence>
<dbReference type="InterPro" id="IPR002035">
    <property type="entry name" value="VWF_A"/>
</dbReference>
<feature type="domain" description="VWFA" evidence="4">
    <location>
        <begin position="307"/>
        <end position="520"/>
    </location>
</feature>
<evidence type="ECO:0000256" key="1">
    <source>
        <dbReference type="ARBA" id="ARBA00009048"/>
    </source>
</evidence>
<proteinExistence type="inferred from homology"/>
<dbReference type="InterPro" id="IPR045052">
    <property type="entry name" value="Copine"/>
</dbReference>
<dbReference type="InterPro" id="IPR036465">
    <property type="entry name" value="vWFA_dom_sf"/>
</dbReference>
<comment type="caution">
    <text evidence="5">The sequence shown here is derived from an EMBL/GenBank/DDBJ whole genome shotgun (WGS) entry which is preliminary data.</text>
</comment>
<dbReference type="PANTHER" id="PTHR10857">
    <property type="entry name" value="COPINE"/>
    <property type="match status" value="1"/>
</dbReference>
<dbReference type="PROSITE" id="PS50004">
    <property type="entry name" value="C2"/>
    <property type="match status" value="2"/>
</dbReference>
<dbReference type="GO" id="GO:0005886">
    <property type="term" value="C:plasma membrane"/>
    <property type="evidence" value="ECO:0007669"/>
    <property type="project" value="TreeGrafter"/>
</dbReference>
<keyword evidence="6" id="KW-1185">Reference proteome</keyword>
<dbReference type="GO" id="GO:0071277">
    <property type="term" value="P:cellular response to calcium ion"/>
    <property type="evidence" value="ECO:0007669"/>
    <property type="project" value="TreeGrafter"/>
</dbReference>
<dbReference type="InterPro" id="IPR035892">
    <property type="entry name" value="C2_domain_sf"/>
</dbReference>
<dbReference type="InterPro" id="IPR037768">
    <property type="entry name" value="C2B_Copine"/>
</dbReference>